<reference evidence="1 2" key="1">
    <citation type="submission" date="2017-05" db="EMBL/GenBank/DDBJ databases">
        <authorList>
            <person name="Varghese N."/>
            <person name="Submissions S."/>
        </authorList>
    </citation>
    <scope>NUCLEOTIDE SEQUENCE [LARGE SCALE GENOMIC DNA]</scope>
    <source>
        <strain evidence="1 2">DSM 25457</strain>
    </source>
</reference>
<protein>
    <recommendedName>
        <fullName evidence="3">DUF4034 domain-containing protein</fullName>
    </recommendedName>
</protein>
<dbReference type="EMBL" id="FXUG01000009">
    <property type="protein sequence ID" value="SMP65624.1"/>
    <property type="molecule type" value="Genomic_DNA"/>
</dbReference>
<comment type="caution">
    <text evidence="1">The sequence shown here is derived from an EMBL/GenBank/DDBJ whole genome shotgun (WGS) entry which is preliminary data.</text>
</comment>
<evidence type="ECO:0008006" key="3">
    <source>
        <dbReference type="Google" id="ProtNLM"/>
    </source>
</evidence>
<keyword evidence="2" id="KW-1185">Reference proteome</keyword>
<organism evidence="1 2">
    <name type="scientific">Neorhodopirellula lusitana</name>
    <dbReference type="NCBI Taxonomy" id="445327"/>
    <lineage>
        <taxon>Bacteria</taxon>
        <taxon>Pseudomonadati</taxon>
        <taxon>Planctomycetota</taxon>
        <taxon>Planctomycetia</taxon>
        <taxon>Pirellulales</taxon>
        <taxon>Pirellulaceae</taxon>
        <taxon>Neorhodopirellula</taxon>
    </lineage>
</organism>
<name>A0ABY1QD85_9BACT</name>
<sequence>MMRVHPHGSKRAWGFWFALLAPPVMLLAVLAVSLARSYACMQQTEQRISEWSAHNIPTDSVALAKAYDASTSRTHTGSWSDVLLASRAFNDEVVRRTADLNRMEPIPLPGQEWSEQPIVEAQANRWQSLDAIRQRLSKQSGNVWMPIVFDGERVPSNLTGTTWLLTTQDAEMFRLAFYRGDTKQAIQILQRMSDTLERLDGAWHPLEQTNIFQQYQTQLALIRQSLRADAWSDEQLTELTRLISKPMNLSQRWKNGAEATRAMRLTELNRHRFSVRSWRGDEAVSAILSAKHFNRWLNLLDSVAESHPPEPWRSAQSLAKPYEREMSPDAIDCTSIPMASHQGSPFTNSFWLSHLGHYLEEWVDARDWTLTAIAIKQFQRRTGEFPQSQAELTQAAPLIAEKALERGLLYHFRILRPSKELVLWRYGNSTGNGTWYLHETRMPMESGDHTKIDETKVIFIR</sequence>
<gene>
    <name evidence="1" type="ORF">SAMN06265222_109115</name>
</gene>
<proteinExistence type="predicted"/>
<dbReference type="Proteomes" id="UP001158067">
    <property type="component" value="Unassembled WGS sequence"/>
</dbReference>
<accession>A0ABY1QD85</accession>
<evidence type="ECO:0000313" key="2">
    <source>
        <dbReference type="Proteomes" id="UP001158067"/>
    </source>
</evidence>
<evidence type="ECO:0000313" key="1">
    <source>
        <dbReference type="EMBL" id="SMP65624.1"/>
    </source>
</evidence>